<name>A0ABM1DZX7_PRICU</name>
<evidence type="ECO:0000313" key="3">
    <source>
        <dbReference type="RefSeq" id="XP_014665498.1"/>
    </source>
</evidence>
<organism evidence="2 3">
    <name type="scientific">Priapulus caudatus</name>
    <name type="common">Priapulid worm</name>
    <dbReference type="NCBI Taxonomy" id="37621"/>
    <lineage>
        <taxon>Eukaryota</taxon>
        <taxon>Metazoa</taxon>
        <taxon>Ecdysozoa</taxon>
        <taxon>Scalidophora</taxon>
        <taxon>Priapulida</taxon>
        <taxon>Priapulimorpha</taxon>
        <taxon>Priapulimorphida</taxon>
        <taxon>Priapulidae</taxon>
        <taxon>Priapulus</taxon>
    </lineage>
</organism>
<evidence type="ECO:0000313" key="2">
    <source>
        <dbReference type="Proteomes" id="UP000695022"/>
    </source>
</evidence>
<sequence>MTAMFNEGKSSSEEESGSDDAPDSVSFNVSKDSALNKVKLALQSVQQQKQQQRKKRRQRDEILKEQKKEKLKRLEAKKLPAEFLEKVSALKPSEKPEGKQSKKRKQATEQDELGSVDEKNLDDMEEEDNEEEIETESDYLPLSKNDTESPFRIRVLREELVKVKPSAQVAADYRHSMLYGKRQRRVPYAQMEAVRDKRSAAGIGRHQRVTS</sequence>
<dbReference type="PANTHER" id="PTHR32337">
    <property type="entry name" value="NUCLEOLAR PROTEIN 7"/>
    <property type="match status" value="1"/>
</dbReference>
<protein>
    <submittedName>
        <fullName evidence="3">Nucleolar protein 58-like</fullName>
    </submittedName>
</protein>
<feature type="compositionally biased region" description="Acidic residues" evidence="1">
    <location>
        <begin position="123"/>
        <end position="137"/>
    </location>
</feature>
<dbReference type="PANTHER" id="PTHR32337:SF2">
    <property type="entry name" value="NUCLEOLAR PROTEIN 7"/>
    <property type="match status" value="1"/>
</dbReference>
<evidence type="ECO:0000256" key="1">
    <source>
        <dbReference type="SAM" id="MobiDB-lite"/>
    </source>
</evidence>
<feature type="compositionally biased region" description="Basic and acidic residues" evidence="1">
    <location>
        <begin position="58"/>
        <end position="85"/>
    </location>
</feature>
<dbReference type="RefSeq" id="XP_014665498.1">
    <property type="nucleotide sequence ID" value="XM_014810012.1"/>
</dbReference>
<reference evidence="3" key="1">
    <citation type="submission" date="2025-08" db="UniProtKB">
        <authorList>
            <consortium name="RefSeq"/>
        </authorList>
    </citation>
    <scope>IDENTIFICATION</scope>
</reference>
<dbReference type="GeneID" id="106807618"/>
<proteinExistence type="predicted"/>
<accession>A0ABM1DZX7</accession>
<feature type="region of interest" description="Disordered" evidence="1">
    <location>
        <begin position="1"/>
        <end position="30"/>
    </location>
</feature>
<feature type="region of interest" description="Disordered" evidence="1">
    <location>
        <begin position="44"/>
        <end position="145"/>
    </location>
</feature>
<dbReference type="Proteomes" id="UP000695022">
    <property type="component" value="Unplaced"/>
</dbReference>
<feature type="compositionally biased region" description="Acidic residues" evidence="1">
    <location>
        <begin position="13"/>
        <end position="22"/>
    </location>
</feature>
<keyword evidence="2" id="KW-1185">Reference proteome</keyword>
<gene>
    <name evidence="3" type="primary">LOC106807618</name>
</gene>